<dbReference type="AlphaFoldDB" id="A0A166EDI1"/>
<name>A0A166EDI1_9AGAM</name>
<proteinExistence type="predicted"/>
<organism evidence="1">
    <name type="scientific">Athelia psychrophila</name>
    <dbReference type="NCBI Taxonomy" id="1759441"/>
    <lineage>
        <taxon>Eukaryota</taxon>
        <taxon>Fungi</taxon>
        <taxon>Dikarya</taxon>
        <taxon>Basidiomycota</taxon>
        <taxon>Agaricomycotina</taxon>
        <taxon>Agaricomycetes</taxon>
        <taxon>Agaricomycetidae</taxon>
        <taxon>Atheliales</taxon>
        <taxon>Atheliaceae</taxon>
        <taxon>Athelia</taxon>
    </lineage>
</organism>
<sequence>MSLVRLHFLYDPGLPNFYGKGSYRPEPALNTLSLYLVAVLEATPRTVTAVGCGRVRAGSWGCVRTTVDPSSVVLRGSQMPEVHRPPDEQGTVVGCERASTLGLGIPEVHRPPDEQDTTVGCGRVRTGNWGCVRTTVVPSYVVFSGLGLPEVHRPLDEQGNAVGSGRVRTGNWGCVRTTVVPSYVVFSGLGLPEVNRPPDEQGTAVGCERVRTGIPEVHHTPDEQDTTVGCGRVSAEGWGSVTTTVGRSSVV</sequence>
<accession>A0A166EDI1</accession>
<reference evidence="1" key="1">
    <citation type="journal article" date="2016" name="Mol. Biol. Evol.">
        <title>Comparative Genomics of Early-Diverging Mushroom-Forming Fungi Provides Insights into the Origins of Lignocellulose Decay Capabilities.</title>
        <authorList>
            <person name="Nagy L.G."/>
            <person name="Riley R."/>
            <person name="Tritt A."/>
            <person name="Adam C."/>
            <person name="Daum C."/>
            <person name="Floudas D."/>
            <person name="Sun H."/>
            <person name="Yadav J.S."/>
            <person name="Pangilinan J."/>
            <person name="Larsson K.H."/>
            <person name="Matsuura K."/>
            <person name="Barry K."/>
            <person name="Labutti K."/>
            <person name="Kuo R."/>
            <person name="Ohm R.A."/>
            <person name="Bhattacharya S.S."/>
            <person name="Shirouzu T."/>
            <person name="Yoshinaga Y."/>
            <person name="Martin F.M."/>
            <person name="Grigoriev I.V."/>
            <person name="Hibbett D.S."/>
        </authorList>
    </citation>
    <scope>NUCLEOTIDE SEQUENCE [LARGE SCALE GENOMIC DNA]</scope>
    <source>
        <strain evidence="1">CBS 109695</strain>
    </source>
</reference>
<dbReference type="EMBL" id="KV417602">
    <property type="protein sequence ID" value="KZP15648.1"/>
    <property type="molecule type" value="Genomic_DNA"/>
</dbReference>
<protein>
    <submittedName>
        <fullName evidence="1">Uncharacterized protein</fullName>
    </submittedName>
</protein>
<evidence type="ECO:0000313" key="1">
    <source>
        <dbReference type="EMBL" id="KZP15648.1"/>
    </source>
</evidence>
<gene>
    <name evidence="1" type="ORF">FIBSPDRAFT_895649</name>
</gene>